<proteinExistence type="predicted"/>
<name>A0AAE1IC03_9HYPO</name>
<evidence type="ECO:0000313" key="4">
    <source>
        <dbReference type="Proteomes" id="UP001273209"/>
    </source>
</evidence>
<dbReference type="Proteomes" id="UP001273209">
    <property type="component" value="Unassembled WGS sequence"/>
</dbReference>
<feature type="region of interest" description="Disordered" evidence="1">
    <location>
        <begin position="19"/>
        <end position="51"/>
    </location>
</feature>
<accession>A0AAE1IC03</accession>
<sequence>MTRKRCRYNNFPSLLEFNATSRPGSRSMNDSYSVSPSGSEAGSMSRAPSPERRMMSLRLGKAGVEYRVLNEETVPNDAKALFFLMDDIGHGRNIVPHALKSTVEEKLKDQPMSLSRWDSAFMPQGHDDGLPGRVPSLEEVESILEKAVECEKCQYEELMWNARVHLPLLDGIFEDRFGEQCDDFNAMICTTARPHAEFEPMPSTGRMVDICVHASLDQDEPFEAALAEFSGITPTLTVNHTDFEPLQLRPLVLSIGTRRPGLEWDKAQLQMGVWHASQWAFLRWAVGEKLRKQRPAQGAEGGGEGEEGEEGEEGGEGGEKSRAQQLTALSKLGFIPGIIVQGNRWHLVMSTYHEGKTTLWAEWVFGTTKSLMDIYCVVAGLIASGAIVLGKANLSELSNSRGSMMPSGWSAVGGQAQSAYVRGGLDPDNSKDGHSNPLGSSSGSAVGVSARYAPISAGTETDGSLLCPAGRAALYTIKPTIGLIPQHGIVPMSTNFDSAGPMTKTSHDLAVLLDVLASRSPSESYTKSLTGSWSGISVATLDYSKWRYPDSFIKPADGAEAQIANVDRFVDDIDLVTVDAFELEGKNTLDIITMSDMKRDLTAYLGNLGESEIRTIYHACLL</sequence>
<feature type="region of interest" description="Disordered" evidence="1">
    <location>
        <begin position="293"/>
        <end position="322"/>
    </location>
</feature>
<dbReference type="GeneID" id="87921881"/>
<feature type="region of interest" description="Disordered" evidence="1">
    <location>
        <begin position="422"/>
        <end position="444"/>
    </location>
</feature>
<dbReference type="AlphaFoldDB" id="A0AAE1IC03"/>
<keyword evidence="4" id="KW-1185">Reference proteome</keyword>
<comment type="caution">
    <text evidence="3">The sequence shown here is derived from an EMBL/GenBank/DDBJ whole genome shotgun (WGS) entry which is preliminary data.</text>
</comment>
<evidence type="ECO:0000259" key="2">
    <source>
        <dbReference type="Pfam" id="PF20516"/>
    </source>
</evidence>
<dbReference type="PANTHER" id="PTHR42678">
    <property type="entry name" value="AMIDASE"/>
    <property type="match status" value="1"/>
</dbReference>
<evidence type="ECO:0000256" key="1">
    <source>
        <dbReference type="SAM" id="MobiDB-lite"/>
    </source>
</evidence>
<feature type="domain" description="PD-(D/E)XK nuclease-like" evidence="2">
    <location>
        <begin position="107"/>
        <end position="381"/>
    </location>
</feature>
<dbReference type="RefSeq" id="XP_062753836.1">
    <property type="nucleotide sequence ID" value="XM_062901976.1"/>
</dbReference>
<gene>
    <name evidence="3" type="ORF">Triagg1_7260</name>
</gene>
<evidence type="ECO:0000313" key="3">
    <source>
        <dbReference type="EMBL" id="KAK4068612.1"/>
    </source>
</evidence>
<dbReference type="PANTHER" id="PTHR42678:SF34">
    <property type="entry name" value="OS04G0183300 PROTEIN"/>
    <property type="match status" value="1"/>
</dbReference>
<dbReference type="SUPFAM" id="SSF75304">
    <property type="entry name" value="Amidase signature (AS) enzymes"/>
    <property type="match status" value="1"/>
</dbReference>
<feature type="compositionally biased region" description="Acidic residues" evidence="1">
    <location>
        <begin position="303"/>
        <end position="316"/>
    </location>
</feature>
<organism evidence="3 4">
    <name type="scientific">Trichoderma aggressivum f. europaeum</name>
    <dbReference type="NCBI Taxonomy" id="173218"/>
    <lineage>
        <taxon>Eukaryota</taxon>
        <taxon>Fungi</taxon>
        <taxon>Dikarya</taxon>
        <taxon>Ascomycota</taxon>
        <taxon>Pezizomycotina</taxon>
        <taxon>Sordariomycetes</taxon>
        <taxon>Hypocreomycetidae</taxon>
        <taxon>Hypocreales</taxon>
        <taxon>Hypocreaceae</taxon>
        <taxon>Trichoderma</taxon>
    </lineage>
</organism>
<dbReference type="Pfam" id="PF20516">
    <property type="entry name" value="PDDEXK_12"/>
    <property type="match status" value="1"/>
</dbReference>
<protein>
    <recommendedName>
        <fullName evidence="2">PD-(D/E)XK nuclease-like domain-containing protein</fullName>
    </recommendedName>
</protein>
<dbReference type="InterPro" id="IPR036928">
    <property type="entry name" value="AS_sf"/>
</dbReference>
<dbReference type="Gene3D" id="3.90.1300.10">
    <property type="entry name" value="Amidase signature (AS) domain"/>
    <property type="match status" value="1"/>
</dbReference>
<reference evidence="3" key="1">
    <citation type="submission" date="2023-11" db="EMBL/GenBank/DDBJ databases">
        <title>The genome sequences of three competitors of mushroom-forming fungi.</title>
        <authorList>
            <person name="Beijen E."/>
            <person name="Ohm R.A."/>
        </authorList>
    </citation>
    <scope>NUCLEOTIDE SEQUENCE</scope>
    <source>
        <strain evidence="3">CBS 100526</strain>
    </source>
</reference>
<dbReference type="InterPro" id="IPR046797">
    <property type="entry name" value="PDDEXK_12"/>
</dbReference>
<feature type="compositionally biased region" description="Polar residues" evidence="1">
    <location>
        <begin position="19"/>
        <end position="42"/>
    </location>
</feature>
<dbReference type="EMBL" id="JAWRVG010000031">
    <property type="protein sequence ID" value="KAK4068612.1"/>
    <property type="molecule type" value="Genomic_DNA"/>
</dbReference>